<proteinExistence type="predicted"/>
<evidence type="ECO:0000313" key="2">
    <source>
        <dbReference type="Proteomes" id="UP000799118"/>
    </source>
</evidence>
<dbReference type="OrthoDB" id="3039479at2759"/>
<name>A0A6A4I518_9AGAR</name>
<sequence>MQSEIVALRMKREELEKLREDCQSLMAPIRKLPTELLDHIFGFCCWDVASFFSTEGSDLVDAPAFTLSSVCAQWREIIRRSPKFWANLSLNLNPSVEDAYDYTDSCRTSSSSIETVSSHLEDHHATRPEQCPGWQCRSRTSSPAYLGSNTPIDGFPSLSPVVVSLNAYGLVCCLSGN</sequence>
<dbReference type="SUPFAM" id="SSF81383">
    <property type="entry name" value="F-box domain"/>
    <property type="match status" value="1"/>
</dbReference>
<evidence type="ECO:0000313" key="1">
    <source>
        <dbReference type="EMBL" id="KAE9405023.1"/>
    </source>
</evidence>
<dbReference type="Proteomes" id="UP000799118">
    <property type="component" value="Unassembled WGS sequence"/>
</dbReference>
<dbReference type="Gene3D" id="1.20.1280.50">
    <property type="match status" value="1"/>
</dbReference>
<reference evidence="1" key="1">
    <citation type="journal article" date="2019" name="Environ. Microbiol.">
        <title>Fungal ecological strategies reflected in gene transcription - a case study of two litter decomposers.</title>
        <authorList>
            <person name="Barbi F."/>
            <person name="Kohler A."/>
            <person name="Barry K."/>
            <person name="Baskaran P."/>
            <person name="Daum C."/>
            <person name="Fauchery L."/>
            <person name="Ihrmark K."/>
            <person name="Kuo A."/>
            <person name="LaButti K."/>
            <person name="Lipzen A."/>
            <person name="Morin E."/>
            <person name="Grigoriev I.V."/>
            <person name="Henrissat B."/>
            <person name="Lindahl B."/>
            <person name="Martin F."/>
        </authorList>
    </citation>
    <scope>NUCLEOTIDE SEQUENCE</scope>
    <source>
        <strain evidence="1">JB14</strain>
    </source>
</reference>
<gene>
    <name evidence="1" type="ORF">BT96DRAFT_387621</name>
</gene>
<organism evidence="1 2">
    <name type="scientific">Gymnopus androsaceus JB14</name>
    <dbReference type="NCBI Taxonomy" id="1447944"/>
    <lineage>
        <taxon>Eukaryota</taxon>
        <taxon>Fungi</taxon>
        <taxon>Dikarya</taxon>
        <taxon>Basidiomycota</taxon>
        <taxon>Agaricomycotina</taxon>
        <taxon>Agaricomycetes</taxon>
        <taxon>Agaricomycetidae</taxon>
        <taxon>Agaricales</taxon>
        <taxon>Marasmiineae</taxon>
        <taxon>Omphalotaceae</taxon>
        <taxon>Gymnopus</taxon>
    </lineage>
</organism>
<keyword evidence="2" id="KW-1185">Reference proteome</keyword>
<dbReference type="InterPro" id="IPR036047">
    <property type="entry name" value="F-box-like_dom_sf"/>
</dbReference>
<protein>
    <submittedName>
        <fullName evidence="1">Uncharacterized protein</fullName>
    </submittedName>
</protein>
<dbReference type="EMBL" id="ML769412">
    <property type="protein sequence ID" value="KAE9405023.1"/>
    <property type="molecule type" value="Genomic_DNA"/>
</dbReference>
<dbReference type="AlphaFoldDB" id="A0A6A4I518"/>
<accession>A0A6A4I518</accession>